<dbReference type="AlphaFoldDB" id="A0A1C6TSE2"/>
<dbReference type="GO" id="GO:0006352">
    <property type="term" value="P:DNA-templated transcription initiation"/>
    <property type="evidence" value="ECO:0007669"/>
    <property type="project" value="InterPro"/>
</dbReference>
<sequence>MELVAAVFREERGRLLAALARRFGDLDLAEEVTSEAIEAALVSWPVDGVPPRPGAWLMTTARRRAIDRLRRDQAYAARLAILQVEADRAGPVPPPGTDGDLPDERLLLFFTCAHPALAAEDRGALTLRFLGGLTTAEVARAFVVPTETMAKRITRAKKKISQARIPFRVPAAHELPQRLPGVLQSVYSIFTEGYAASAGPRLQRVDLAEEAIRLARILRRLLPGEREVAGLLALMVLVHARRDARTGPDGELVLLADQDRSRWDHAMIAEGVGLVRTALSGGRPGPYGVQAAIAALHDEAADVATTDWPQIAALYDVLLALTGSPIVAVNRAVAVAMRDGPQAGLALLDELSGEARLRGYHPYAVARADLLHRAGRHAEAAVAYRGAIELAGTTPERDLLRRRLNAIERPGGCVG</sequence>
<dbReference type="InterPro" id="IPR046531">
    <property type="entry name" value="DUF6596"/>
</dbReference>
<dbReference type="SUPFAM" id="SSF88659">
    <property type="entry name" value="Sigma3 and sigma4 domains of RNA polymerase sigma factors"/>
    <property type="match status" value="1"/>
</dbReference>
<dbReference type="InterPro" id="IPR013324">
    <property type="entry name" value="RNA_pol_sigma_r3/r4-like"/>
</dbReference>
<dbReference type="STRING" id="47855.GA0070606_0419"/>
<evidence type="ECO:0000259" key="6">
    <source>
        <dbReference type="Pfam" id="PF08281"/>
    </source>
</evidence>
<accession>A0A1C6TSE2</accession>
<dbReference type="Pfam" id="PF04542">
    <property type="entry name" value="Sigma70_r2"/>
    <property type="match status" value="1"/>
</dbReference>
<dbReference type="Gene3D" id="1.10.10.10">
    <property type="entry name" value="Winged helix-like DNA-binding domain superfamily/Winged helix DNA-binding domain"/>
    <property type="match status" value="1"/>
</dbReference>
<evidence type="ECO:0000256" key="2">
    <source>
        <dbReference type="ARBA" id="ARBA00023015"/>
    </source>
</evidence>
<evidence type="ECO:0000256" key="3">
    <source>
        <dbReference type="ARBA" id="ARBA00023082"/>
    </source>
</evidence>
<feature type="domain" description="RNA polymerase sigma factor 70 region 4 type 2" evidence="6">
    <location>
        <begin position="112"/>
        <end position="160"/>
    </location>
</feature>
<dbReference type="EMBL" id="FMHZ01000002">
    <property type="protein sequence ID" value="SCL44722.1"/>
    <property type="molecule type" value="Genomic_DNA"/>
</dbReference>
<dbReference type="Gene3D" id="1.10.1740.10">
    <property type="match status" value="1"/>
</dbReference>
<dbReference type="RefSeq" id="WP_091094799.1">
    <property type="nucleotide sequence ID" value="NZ_FMHZ01000002.1"/>
</dbReference>
<keyword evidence="9" id="KW-1185">Reference proteome</keyword>
<evidence type="ECO:0000256" key="1">
    <source>
        <dbReference type="ARBA" id="ARBA00010641"/>
    </source>
</evidence>
<comment type="similarity">
    <text evidence="1">Belongs to the sigma-70 factor family. ECF subfamily.</text>
</comment>
<dbReference type="GO" id="GO:0016987">
    <property type="term" value="F:sigma factor activity"/>
    <property type="evidence" value="ECO:0007669"/>
    <property type="project" value="UniProtKB-KW"/>
</dbReference>
<proteinExistence type="inferred from homology"/>
<dbReference type="OrthoDB" id="3206561at2"/>
<dbReference type="Pfam" id="PF20239">
    <property type="entry name" value="DUF6596"/>
    <property type="match status" value="1"/>
</dbReference>
<dbReference type="InterPro" id="IPR013325">
    <property type="entry name" value="RNA_pol_sigma_r2"/>
</dbReference>
<protein>
    <submittedName>
        <fullName evidence="8">RNA polymerase sigma-70 factor, ECF subfamily</fullName>
    </submittedName>
</protein>
<feature type="domain" description="RNA polymerase sigma-70 region 2" evidence="5">
    <location>
        <begin position="8"/>
        <end position="73"/>
    </location>
</feature>
<feature type="domain" description="DUF6596" evidence="7">
    <location>
        <begin position="178"/>
        <end position="278"/>
    </location>
</feature>
<keyword evidence="4" id="KW-0804">Transcription</keyword>
<dbReference type="PANTHER" id="PTHR47756">
    <property type="entry name" value="BLL6612 PROTEIN-RELATED"/>
    <property type="match status" value="1"/>
</dbReference>
<dbReference type="Pfam" id="PF08281">
    <property type="entry name" value="Sigma70_r4_2"/>
    <property type="match status" value="1"/>
</dbReference>
<keyword evidence="2" id="KW-0805">Transcription regulation</keyword>
<organism evidence="8 9">
    <name type="scientific">Micromonospora citrea</name>
    <dbReference type="NCBI Taxonomy" id="47855"/>
    <lineage>
        <taxon>Bacteria</taxon>
        <taxon>Bacillati</taxon>
        <taxon>Actinomycetota</taxon>
        <taxon>Actinomycetes</taxon>
        <taxon>Micromonosporales</taxon>
        <taxon>Micromonosporaceae</taxon>
        <taxon>Micromonospora</taxon>
    </lineage>
</organism>
<dbReference type="Proteomes" id="UP000199001">
    <property type="component" value="Unassembled WGS sequence"/>
</dbReference>
<evidence type="ECO:0000256" key="4">
    <source>
        <dbReference type="ARBA" id="ARBA00023163"/>
    </source>
</evidence>
<dbReference type="GO" id="GO:0003677">
    <property type="term" value="F:DNA binding"/>
    <property type="evidence" value="ECO:0007669"/>
    <property type="project" value="InterPro"/>
</dbReference>
<gene>
    <name evidence="8" type="ORF">GA0070606_0419</name>
</gene>
<dbReference type="InterPro" id="IPR013249">
    <property type="entry name" value="RNA_pol_sigma70_r4_t2"/>
</dbReference>
<dbReference type="SUPFAM" id="SSF88946">
    <property type="entry name" value="Sigma2 domain of RNA polymerase sigma factors"/>
    <property type="match status" value="1"/>
</dbReference>
<dbReference type="PANTHER" id="PTHR47756:SF2">
    <property type="entry name" value="BLL6612 PROTEIN"/>
    <property type="match status" value="1"/>
</dbReference>
<evidence type="ECO:0000259" key="7">
    <source>
        <dbReference type="Pfam" id="PF20239"/>
    </source>
</evidence>
<name>A0A1C6TSE2_9ACTN</name>
<evidence type="ECO:0000313" key="8">
    <source>
        <dbReference type="EMBL" id="SCL44722.1"/>
    </source>
</evidence>
<keyword evidence="3" id="KW-0731">Sigma factor</keyword>
<evidence type="ECO:0000259" key="5">
    <source>
        <dbReference type="Pfam" id="PF04542"/>
    </source>
</evidence>
<dbReference type="InterPro" id="IPR007627">
    <property type="entry name" value="RNA_pol_sigma70_r2"/>
</dbReference>
<reference evidence="9" key="1">
    <citation type="submission" date="2016-06" db="EMBL/GenBank/DDBJ databases">
        <authorList>
            <person name="Varghese N."/>
            <person name="Submissions Spin"/>
        </authorList>
    </citation>
    <scope>NUCLEOTIDE SEQUENCE [LARGE SCALE GENOMIC DNA]</scope>
    <source>
        <strain evidence="9">DSM 43903</strain>
    </source>
</reference>
<evidence type="ECO:0000313" key="9">
    <source>
        <dbReference type="Proteomes" id="UP000199001"/>
    </source>
</evidence>
<dbReference type="InterPro" id="IPR036388">
    <property type="entry name" value="WH-like_DNA-bd_sf"/>
</dbReference>